<feature type="transmembrane region" description="Helical" evidence="7">
    <location>
        <begin position="155"/>
        <end position="178"/>
    </location>
</feature>
<evidence type="ECO:0000313" key="8">
    <source>
        <dbReference type="EMBL" id="OAJ54860.1"/>
    </source>
</evidence>
<feature type="transmembrane region" description="Helical" evidence="7">
    <location>
        <begin position="58"/>
        <end position="91"/>
    </location>
</feature>
<comment type="caution">
    <text evidence="9">The sequence shown here is derived from an EMBL/GenBank/DDBJ whole genome shotgun (WGS) entry which is preliminary data.</text>
</comment>
<feature type="transmembrane region" description="Helical" evidence="7">
    <location>
        <begin position="111"/>
        <end position="135"/>
    </location>
</feature>
<dbReference type="AlphaFoldDB" id="A0A1A9N7V6"/>
<keyword evidence="4 7" id="KW-0812">Transmembrane</keyword>
<feature type="transmembrane region" description="Helical" evidence="7">
    <location>
        <begin position="295"/>
        <end position="316"/>
    </location>
</feature>
<dbReference type="STRING" id="1462993.A6V36_08455"/>
<proteinExistence type="inferred from homology"/>
<sequence>MTLPLLSALFTAFALSLYVLLDGFDLGVGALLLGQADERLRDRMVDSIMPTWDGNETWLIMAGVALLAAFPIAYGVLLPAFYIPLIVMLLALGLRGVSFEFRYQIEQGRRFWDAAFGVGSIVAALMQGLIVGGLIQGVSVNGDAFGGSVFDVFRPFPALTAITVFAGYVVLGAGWLHLKATAALRAHAERSLRLALPVFVCLAAATCAAAAWVQPGIRAAWTAHTFALVVIAVLFLGVSAALLRAIGGRTDGRPFCLALALFVLGVAGLGVGIFPDIVPFRLTLWAAASSTLSHVFLLIGAAVVTPVVLAYSAFAYRTFRGKTPEKGWEA</sequence>
<gene>
    <name evidence="8" type="ORF">A6V36_08455</name>
    <name evidence="9" type="ORF">A6V37_02790</name>
</gene>
<dbReference type="GO" id="GO:0009055">
    <property type="term" value="F:electron transfer activity"/>
    <property type="evidence" value="ECO:0007669"/>
    <property type="project" value="TreeGrafter"/>
</dbReference>
<dbReference type="InterPro" id="IPR003317">
    <property type="entry name" value="Cyt-d_oxidase_su2"/>
</dbReference>
<keyword evidence="6 7" id="KW-0472">Membrane</keyword>
<evidence type="ECO:0000313" key="9">
    <source>
        <dbReference type="EMBL" id="OAJ61046.1"/>
    </source>
</evidence>
<evidence type="ECO:0000313" key="10">
    <source>
        <dbReference type="Proteomes" id="UP000077961"/>
    </source>
</evidence>
<dbReference type="PANTHER" id="PTHR43141">
    <property type="entry name" value="CYTOCHROME BD2 SUBUNIT II"/>
    <property type="match status" value="1"/>
</dbReference>
<dbReference type="Proteomes" id="UP000078116">
    <property type="component" value="Unassembled WGS sequence"/>
</dbReference>
<keyword evidence="10" id="KW-1185">Reference proteome</keyword>
<evidence type="ECO:0000256" key="7">
    <source>
        <dbReference type="SAM" id="Phobius"/>
    </source>
</evidence>
<dbReference type="OrthoDB" id="9776710at2"/>
<evidence type="ECO:0000256" key="3">
    <source>
        <dbReference type="ARBA" id="ARBA00022475"/>
    </source>
</evidence>
<comment type="subcellular location">
    <subcellularLocation>
        <location evidence="1">Cell membrane</location>
        <topology evidence="1">Multi-pass membrane protein</topology>
    </subcellularLocation>
</comment>
<dbReference type="PANTHER" id="PTHR43141:SF4">
    <property type="entry name" value="CYTOCHROME BD2 SUBUNIT II"/>
    <property type="match status" value="1"/>
</dbReference>
<dbReference type="Pfam" id="PF02322">
    <property type="entry name" value="Cyt_bd_oxida_II"/>
    <property type="match status" value="1"/>
</dbReference>
<evidence type="ECO:0000256" key="4">
    <source>
        <dbReference type="ARBA" id="ARBA00022692"/>
    </source>
</evidence>
<keyword evidence="3" id="KW-1003">Cell membrane</keyword>
<comment type="similarity">
    <text evidence="2">Belongs to the cytochrome ubiquinol oxidase subunit 2 family.</text>
</comment>
<dbReference type="NCBIfam" id="TIGR00203">
    <property type="entry name" value="cydB"/>
    <property type="match status" value="1"/>
</dbReference>
<dbReference type="GO" id="GO:0005886">
    <property type="term" value="C:plasma membrane"/>
    <property type="evidence" value="ECO:0007669"/>
    <property type="project" value="UniProtKB-SubCell"/>
</dbReference>
<organism evidence="9 11">
    <name type="scientific">Paraburkholderia ginsengiterrae</name>
    <dbReference type="NCBI Taxonomy" id="1462993"/>
    <lineage>
        <taxon>Bacteria</taxon>
        <taxon>Pseudomonadati</taxon>
        <taxon>Pseudomonadota</taxon>
        <taxon>Betaproteobacteria</taxon>
        <taxon>Burkholderiales</taxon>
        <taxon>Burkholderiaceae</taxon>
        <taxon>Paraburkholderia</taxon>
    </lineage>
</organism>
<evidence type="ECO:0000256" key="2">
    <source>
        <dbReference type="ARBA" id="ARBA00007543"/>
    </source>
</evidence>
<evidence type="ECO:0000256" key="1">
    <source>
        <dbReference type="ARBA" id="ARBA00004651"/>
    </source>
</evidence>
<dbReference type="GO" id="GO:0070069">
    <property type="term" value="C:cytochrome complex"/>
    <property type="evidence" value="ECO:0007669"/>
    <property type="project" value="TreeGrafter"/>
</dbReference>
<keyword evidence="5 7" id="KW-1133">Transmembrane helix</keyword>
<dbReference type="GO" id="GO:0016682">
    <property type="term" value="F:oxidoreductase activity, acting on diphenols and related substances as donors, oxygen as acceptor"/>
    <property type="evidence" value="ECO:0007669"/>
    <property type="project" value="TreeGrafter"/>
</dbReference>
<feature type="transmembrane region" description="Helical" evidence="7">
    <location>
        <begin position="255"/>
        <end position="275"/>
    </location>
</feature>
<dbReference type="RefSeq" id="WP_064270408.1">
    <property type="nucleotide sequence ID" value="NZ_LXJZ01000198.1"/>
</dbReference>
<dbReference type="EMBL" id="LXKA01000221">
    <property type="protein sequence ID" value="OAJ61046.1"/>
    <property type="molecule type" value="Genomic_DNA"/>
</dbReference>
<dbReference type="EMBL" id="LXJZ01000198">
    <property type="protein sequence ID" value="OAJ54860.1"/>
    <property type="molecule type" value="Genomic_DNA"/>
</dbReference>
<evidence type="ECO:0000256" key="6">
    <source>
        <dbReference type="ARBA" id="ARBA00023136"/>
    </source>
</evidence>
<dbReference type="GO" id="GO:0019646">
    <property type="term" value="P:aerobic electron transport chain"/>
    <property type="evidence" value="ECO:0007669"/>
    <property type="project" value="TreeGrafter"/>
</dbReference>
<reference evidence="10 11" key="1">
    <citation type="submission" date="2016-04" db="EMBL/GenBank/DDBJ databases">
        <title>Reclassification of Paraburkholderia panaciterrae (Farh et al. 2015) Dobritsa &amp; Samadpour 2016 as a later homotypic synonym of Paraburkholderia ginsengiterrae (Farh et al. 2015) Dobritsa &amp; Samadpour 2016.</title>
        <authorList>
            <person name="Dobritsa A.P."/>
            <person name="Kutumbaka K."/>
            <person name="Samadpour M."/>
        </authorList>
    </citation>
    <scope>NUCLEOTIDE SEQUENCE [LARGE SCALE GENOMIC DNA]</scope>
    <source>
        <strain evidence="9 11">DCY85</strain>
        <strain evidence="8 10">DCY85-1</strain>
    </source>
</reference>
<name>A0A1A9N7V6_9BURK</name>
<accession>A0A1A9N7V6</accession>
<feature type="transmembrane region" description="Helical" evidence="7">
    <location>
        <begin position="194"/>
        <end position="213"/>
    </location>
</feature>
<dbReference type="Proteomes" id="UP000077961">
    <property type="component" value="Unassembled WGS sequence"/>
</dbReference>
<protein>
    <submittedName>
        <fullName evidence="9">Cytochrome d ubiquinol oxidase subunit II</fullName>
    </submittedName>
</protein>
<feature type="transmembrane region" description="Helical" evidence="7">
    <location>
        <begin position="219"/>
        <end position="243"/>
    </location>
</feature>
<evidence type="ECO:0000313" key="11">
    <source>
        <dbReference type="Proteomes" id="UP000078116"/>
    </source>
</evidence>
<evidence type="ECO:0000256" key="5">
    <source>
        <dbReference type="ARBA" id="ARBA00022989"/>
    </source>
</evidence>